<name>A0ABU7MV42_9ACTN</name>
<evidence type="ECO:0000313" key="3">
    <source>
        <dbReference type="Proteomes" id="UP001335729"/>
    </source>
</evidence>
<feature type="transmembrane region" description="Helical" evidence="1">
    <location>
        <begin position="21"/>
        <end position="42"/>
    </location>
</feature>
<feature type="transmembrane region" description="Helical" evidence="1">
    <location>
        <begin position="103"/>
        <end position="124"/>
    </location>
</feature>
<evidence type="ECO:0000313" key="2">
    <source>
        <dbReference type="EMBL" id="MEE4023619.1"/>
    </source>
</evidence>
<keyword evidence="3" id="KW-1185">Reference proteome</keyword>
<keyword evidence="1" id="KW-0472">Membrane</keyword>
<evidence type="ECO:0000256" key="1">
    <source>
        <dbReference type="SAM" id="Phobius"/>
    </source>
</evidence>
<keyword evidence="1" id="KW-0812">Transmembrane</keyword>
<feature type="transmembrane region" description="Helical" evidence="1">
    <location>
        <begin position="54"/>
        <end position="75"/>
    </location>
</feature>
<dbReference type="RefSeq" id="WP_330505016.1">
    <property type="nucleotide sequence ID" value="NZ_JAZDUE010000008.1"/>
</dbReference>
<organism evidence="2 3">
    <name type="scientific">Gordonia prachuapensis</name>
    <dbReference type="NCBI Taxonomy" id="3115651"/>
    <lineage>
        <taxon>Bacteria</taxon>
        <taxon>Bacillati</taxon>
        <taxon>Actinomycetota</taxon>
        <taxon>Actinomycetes</taxon>
        <taxon>Mycobacteriales</taxon>
        <taxon>Gordoniaceae</taxon>
        <taxon>Gordonia</taxon>
    </lineage>
</organism>
<comment type="caution">
    <text evidence="2">The sequence shown here is derived from an EMBL/GenBank/DDBJ whole genome shotgun (WGS) entry which is preliminary data.</text>
</comment>
<keyword evidence="1" id="KW-1133">Transmembrane helix</keyword>
<dbReference type="Proteomes" id="UP001335729">
    <property type="component" value="Unassembled WGS sequence"/>
</dbReference>
<protein>
    <submittedName>
        <fullName evidence="2">Uncharacterized protein</fullName>
    </submittedName>
</protein>
<dbReference type="EMBL" id="JAZDUE010000008">
    <property type="protein sequence ID" value="MEE4023619.1"/>
    <property type="molecule type" value="Genomic_DNA"/>
</dbReference>
<gene>
    <name evidence="2" type="ORF">V1Y59_11070</name>
</gene>
<proteinExistence type="predicted"/>
<accession>A0ABU7MV42</accession>
<feature type="transmembrane region" description="Helical" evidence="1">
    <location>
        <begin position="130"/>
        <end position="150"/>
    </location>
</feature>
<sequence>MSESRVTMSTNQQRAYIRRETAISIAINTAMSLLFFLLVFGFGQPVQVWGIGNYVFDFVPQGFVIALMATLVPGAKINKALREGRLTRGAGHSRLPARLWQRALVVAVASALTGTALAAVVMALVGSSELSVGVALAGKMVFGAILAAVITPLGMRAALSVTTAPVGAPVSRAQSS</sequence>
<reference evidence="2 3" key="1">
    <citation type="submission" date="2024-01" db="EMBL/GenBank/DDBJ databases">
        <title>Draft genome sequence of Gordonia sp. PKS22-38.</title>
        <authorList>
            <person name="Suphannarot A."/>
            <person name="Mingma R."/>
        </authorList>
    </citation>
    <scope>NUCLEOTIDE SEQUENCE [LARGE SCALE GENOMIC DNA]</scope>
    <source>
        <strain evidence="2 3">PKS22-38</strain>
    </source>
</reference>